<reference evidence="10 11" key="1">
    <citation type="submission" date="2024-03" db="EMBL/GenBank/DDBJ databases">
        <title>A high-quality draft genome sequence of Diaporthe vaccinii, a causative agent of upright dieback and viscid rot disease in cranberry plants.</title>
        <authorList>
            <person name="Sarrasin M."/>
            <person name="Lang B.F."/>
            <person name="Burger G."/>
        </authorList>
    </citation>
    <scope>NUCLEOTIDE SEQUENCE [LARGE SCALE GENOMIC DNA]</scope>
    <source>
        <strain evidence="10 11">IS7</strain>
    </source>
</reference>
<evidence type="ECO:0000313" key="11">
    <source>
        <dbReference type="Proteomes" id="UP001600888"/>
    </source>
</evidence>
<evidence type="ECO:0000256" key="4">
    <source>
        <dbReference type="ARBA" id="ARBA00023002"/>
    </source>
</evidence>
<dbReference type="PROSITE" id="PS52019">
    <property type="entry name" value="PKS_MFAS_DH"/>
    <property type="match status" value="1"/>
</dbReference>
<gene>
    <name evidence="10" type="ORF">FJTKL_14911</name>
</gene>
<evidence type="ECO:0000256" key="6">
    <source>
        <dbReference type="PROSITE-ProRule" id="PRU01363"/>
    </source>
</evidence>
<dbReference type="InterPro" id="IPR050091">
    <property type="entry name" value="PKS_NRPS_Biosynth_Enz"/>
</dbReference>
<feature type="domain" description="PKS/mFAS DH" evidence="9">
    <location>
        <begin position="124"/>
        <end position="404"/>
    </location>
</feature>
<dbReference type="InterPro" id="IPR009081">
    <property type="entry name" value="PP-bd_ACP"/>
</dbReference>
<dbReference type="Gene3D" id="1.10.1200.10">
    <property type="entry name" value="ACP-like"/>
    <property type="match status" value="1"/>
</dbReference>
<evidence type="ECO:0000256" key="2">
    <source>
        <dbReference type="ARBA" id="ARBA00022553"/>
    </source>
</evidence>
<keyword evidence="5" id="KW-0511">Multifunctional enzyme</keyword>
<evidence type="ECO:0000256" key="5">
    <source>
        <dbReference type="ARBA" id="ARBA00023268"/>
    </source>
</evidence>
<feature type="region of interest" description="C-terminal hotdog fold" evidence="6">
    <location>
        <begin position="262"/>
        <end position="404"/>
    </location>
</feature>
<dbReference type="SMART" id="SM00823">
    <property type="entry name" value="PKS_PP"/>
    <property type="match status" value="1"/>
</dbReference>
<dbReference type="PANTHER" id="PTHR43775:SF22">
    <property type="entry name" value="SYNTHASE, PUTATIVE (JCVI)-RELATED"/>
    <property type="match status" value="1"/>
</dbReference>
<dbReference type="Gene3D" id="3.40.366.10">
    <property type="entry name" value="Malonyl-Coenzyme A Acyl Carrier Protein, domain 2"/>
    <property type="match status" value="1"/>
</dbReference>
<sequence length="988" mass="108631">MISPVWLTSAVNAAADDGLRVFVEISAHPIVTHSINETLGQREDVDEFVTIGTMKREAPTEKSIQHAIAQLWTRGSPVDFEAQFGRKTWAKTVPGTPWIHKRHWREVETGPIGGGAASHDFDKHTVLGQRTSIAGTEGHIVYTTKLNDQNKPYPRTHPLDGTEIIPAGVYCNTFHHATGATVLDEVKLRVPVSMSSETREVQIIVEGQNIRVASRLEQKTNDASADQPELPWIEHSSARWSKPETLPTESTYDIPGIKKRIGTVLGNGFAWEYLQKIGVSGIAFPWQVVEHYGNEKEMMVRVDMDPESDSMPWDPYSWGPLLDAATSVGSTIFFNEARMRIVFQIDRVLILSSDPRPKIAYLYVEEASDSISPAAHITVLTEQGETIAKFQALRFSDVEGATGISGSVESLVHQLAWIPPKLSEKPISLSRVVLVCEDPAILEQYVGQIQRRFEEVVQAASPKDLNRPEVLLALSKKGSAVVYLPCEVKGLDDVPEATHRFVWEAVSMIKLLATSSAAAKLYIITDRVYKGQSPTALAHGALHGLARITAEEHPDNWGALIDNEGGSFPTLALKYVRGEPVIRMDDGVPRIGRLRPLSREQRHSKGSTKTLLPKPEGTYIVTGGFGDLGREVLEFLVEKKARRIVVISRSGLPPRKEWDSEHLSENTRLAIAKIRKLEQAGAWIHAMALDIGASDAHEKLLAELDRLSLPQVLGVIHAAGIMENGFIQNATADSFANVFAPKVSGSLTLHKAFPPGTVDFFVLFSSTGQLVGTAGQSSYGSANSFLDALATHRRAHGDNAVAFQWTAWRGLGLAMCTDSSTLEAELVSKGITDITIDEGFRAWEHVSKYDVDHGVVTRIRTYDQGHKVPLNLIEEVAPRRFTSVGNVAEEQPESGKTTTSRPASGPEFKEWLNVTIRECLAAVTMGEVDEIDPRAPMSDLGVDSVMTVVLSQKLQAAMGIKVPVTLTWNHPTVLHMVDWFSDKLTENI</sequence>
<evidence type="ECO:0008006" key="12">
    <source>
        <dbReference type="Google" id="ProtNLM"/>
    </source>
</evidence>
<comment type="caution">
    <text evidence="6">Lacks conserved residue(s) required for the propagation of feature annotation.</text>
</comment>
<dbReference type="InterPro" id="IPR013968">
    <property type="entry name" value="PKS_KR"/>
</dbReference>
<dbReference type="InterPro" id="IPR020806">
    <property type="entry name" value="PKS_PP-bd"/>
</dbReference>
<feature type="region of interest" description="Disordered" evidence="7">
    <location>
        <begin position="884"/>
        <end position="906"/>
    </location>
</feature>
<evidence type="ECO:0000256" key="7">
    <source>
        <dbReference type="SAM" id="MobiDB-lite"/>
    </source>
</evidence>
<dbReference type="InterPro" id="IPR014043">
    <property type="entry name" value="Acyl_transferase_dom"/>
</dbReference>
<dbReference type="SMART" id="SM00822">
    <property type="entry name" value="PKS_KR"/>
    <property type="match status" value="1"/>
</dbReference>
<dbReference type="EMBL" id="JBAWTH010000090">
    <property type="protein sequence ID" value="KAL2278083.1"/>
    <property type="molecule type" value="Genomic_DNA"/>
</dbReference>
<organism evidence="10 11">
    <name type="scientific">Diaporthe vaccinii</name>
    <dbReference type="NCBI Taxonomy" id="105482"/>
    <lineage>
        <taxon>Eukaryota</taxon>
        <taxon>Fungi</taxon>
        <taxon>Dikarya</taxon>
        <taxon>Ascomycota</taxon>
        <taxon>Pezizomycotina</taxon>
        <taxon>Sordariomycetes</taxon>
        <taxon>Sordariomycetidae</taxon>
        <taxon>Diaporthales</taxon>
        <taxon>Diaporthaceae</taxon>
        <taxon>Diaporthe</taxon>
        <taxon>Diaporthe eres species complex</taxon>
    </lineage>
</organism>
<dbReference type="InterPro" id="IPR049900">
    <property type="entry name" value="PKS_mFAS_DH"/>
</dbReference>
<evidence type="ECO:0000259" key="9">
    <source>
        <dbReference type="PROSITE" id="PS52019"/>
    </source>
</evidence>
<proteinExistence type="predicted"/>
<evidence type="ECO:0000313" key="10">
    <source>
        <dbReference type="EMBL" id="KAL2278083.1"/>
    </source>
</evidence>
<dbReference type="InterPro" id="IPR042104">
    <property type="entry name" value="PKS_dehydratase_sf"/>
</dbReference>
<protein>
    <recommendedName>
        <fullName evidence="12">Carrier domain-containing protein</fullName>
    </recommendedName>
</protein>
<comment type="caution">
    <text evidence="10">The sequence shown here is derived from an EMBL/GenBank/DDBJ whole genome shotgun (WGS) entry which is preliminary data.</text>
</comment>
<dbReference type="CDD" id="cd05274">
    <property type="entry name" value="KR_FAS_SDR_x"/>
    <property type="match status" value="1"/>
</dbReference>
<dbReference type="InterPro" id="IPR057326">
    <property type="entry name" value="KR_dom"/>
</dbReference>
<dbReference type="PROSITE" id="PS50075">
    <property type="entry name" value="CARRIER"/>
    <property type="match status" value="1"/>
</dbReference>
<keyword evidence="2" id="KW-0597">Phosphoprotein</keyword>
<dbReference type="SUPFAM" id="SSF47336">
    <property type="entry name" value="ACP-like"/>
    <property type="match status" value="1"/>
</dbReference>
<evidence type="ECO:0000256" key="1">
    <source>
        <dbReference type="ARBA" id="ARBA00022450"/>
    </source>
</evidence>
<dbReference type="SMART" id="SM01294">
    <property type="entry name" value="PKS_PP_betabranch"/>
    <property type="match status" value="1"/>
</dbReference>
<keyword evidence="4" id="KW-0560">Oxidoreductase</keyword>
<dbReference type="InterPro" id="IPR036736">
    <property type="entry name" value="ACP-like_sf"/>
</dbReference>
<accession>A0ABR4E6P5</accession>
<feature type="domain" description="Carrier" evidence="8">
    <location>
        <begin position="910"/>
        <end position="984"/>
    </location>
</feature>
<dbReference type="Pfam" id="PF00550">
    <property type="entry name" value="PP-binding"/>
    <property type="match status" value="1"/>
</dbReference>
<dbReference type="PANTHER" id="PTHR43775">
    <property type="entry name" value="FATTY ACID SYNTHASE"/>
    <property type="match status" value="1"/>
</dbReference>
<dbReference type="InterPro" id="IPR001227">
    <property type="entry name" value="Ac_transferase_dom_sf"/>
</dbReference>
<evidence type="ECO:0000256" key="3">
    <source>
        <dbReference type="ARBA" id="ARBA00022679"/>
    </source>
</evidence>
<dbReference type="SUPFAM" id="SSF51735">
    <property type="entry name" value="NAD(P)-binding Rossmann-fold domains"/>
    <property type="match status" value="2"/>
</dbReference>
<dbReference type="Gene3D" id="3.30.70.3290">
    <property type="match status" value="1"/>
</dbReference>
<dbReference type="Gene3D" id="3.10.129.110">
    <property type="entry name" value="Polyketide synthase dehydratase"/>
    <property type="match status" value="1"/>
</dbReference>
<dbReference type="InterPro" id="IPR036291">
    <property type="entry name" value="NAD(P)-bd_dom_sf"/>
</dbReference>
<keyword evidence="1" id="KW-0596">Phosphopantetheine</keyword>
<dbReference type="Pfam" id="PF00698">
    <property type="entry name" value="Acyl_transf_1"/>
    <property type="match status" value="1"/>
</dbReference>
<name>A0ABR4E6P5_9PEZI</name>
<dbReference type="InterPro" id="IPR049552">
    <property type="entry name" value="PKS_DH_N"/>
</dbReference>
<feature type="region of interest" description="N-terminal hotdog fold" evidence="6">
    <location>
        <begin position="124"/>
        <end position="247"/>
    </location>
</feature>
<dbReference type="Proteomes" id="UP001600888">
    <property type="component" value="Unassembled WGS sequence"/>
</dbReference>
<evidence type="ECO:0000259" key="8">
    <source>
        <dbReference type="PROSITE" id="PS50075"/>
    </source>
</evidence>
<keyword evidence="3" id="KW-0808">Transferase</keyword>
<dbReference type="Pfam" id="PF08659">
    <property type="entry name" value="KR"/>
    <property type="match status" value="1"/>
</dbReference>
<dbReference type="Gene3D" id="3.40.50.720">
    <property type="entry name" value="NAD(P)-binding Rossmann-like Domain"/>
    <property type="match status" value="1"/>
</dbReference>
<dbReference type="Pfam" id="PF21089">
    <property type="entry name" value="PKS_DH_N"/>
    <property type="match status" value="1"/>
</dbReference>
<keyword evidence="11" id="KW-1185">Reference proteome</keyword>